<dbReference type="AlphaFoldDB" id="A0A7Y9GKE4"/>
<sequence length="421" mass="44955">MASVATVLALAGCSSTPDDGTVQLSYLIDEGETVFAQASSLVEAFEAENPDIQIEIETRPGGGEGDNLMRTRLATGDITDIFNYNSGSLLQALNPAQNMLPLTDDPMLDSVNPAFTEVVSADGQIFGVPFGTALAGGMFYNKKVFAEHGLEVPTTWDEFIANNETLKAAGEVPVIQSLADSTSAQMWVLTDFFNVQAAVPDFAEKYTKNEAHFADTPAALASFEHQQEMFDKGYYNADYASAEYDDAVEMVATGEGAQYPSLTWIATVLSETYPDQMDDIGYFPMPGASADKNGATVWYPSGVFISKKTAHPEEAKKFLAFVASTEACNSFTSVGAINGPFLIEGCELGDDVPQLVTEAAAFVDAEGKNAPALEFVSPVKGPALPQITVELGIGATTAVDAARRYDEDVKKQAQQLGLEGW</sequence>
<keyword evidence="2" id="KW-0813">Transport</keyword>
<keyword evidence="4" id="KW-1185">Reference proteome</keyword>
<proteinExistence type="inferred from homology"/>
<dbReference type="InterPro" id="IPR050490">
    <property type="entry name" value="Bact_solute-bd_prot1"/>
</dbReference>
<reference evidence="3 4" key="1">
    <citation type="submission" date="2020-07" db="EMBL/GenBank/DDBJ databases">
        <title>Sequencing the genomes of 1000 actinobacteria strains.</title>
        <authorList>
            <person name="Klenk H.-P."/>
        </authorList>
    </citation>
    <scope>NUCLEOTIDE SEQUENCE [LARGE SCALE GENOMIC DNA]</scope>
    <source>
        <strain evidence="3 4">DSM 24662</strain>
    </source>
</reference>
<protein>
    <submittedName>
        <fullName evidence="3">Raffinose/stachyose/melibiose transport system substrate-binding protein</fullName>
    </submittedName>
</protein>
<name>A0A7Y9GKE4_9MICO</name>
<dbReference type="Pfam" id="PF01547">
    <property type="entry name" value="SBP_bac_1"/>
    <property type="match status" value="1"/>
</dbReference>
<evidence type="ECO:0000256" key="1">
    <source>
        <dbReference type="ARBA" id="ARBA00008520"/>
    </source>
</evidence>
<comment type="caution">
    <text evidence="3">The sequence shown here is derived from an EMBL/GenBank/DDBJ whole genome shotgun (WGS) entry which is preliminary data.</text>
</comment>
<dbReference type="InterPro" id="IPR006059">
    <property type="entry name" value="SBP"/>
</dbReference>
<dbReference type="Gene3D" id="3.40.190.10">
    <property type="entry name" value="Periplasmic binding protein-like II"/>
    <property type="match status" value="2"/>
</dbReference>
<dbReference type="EMBL" id="JACCBV010000001">
    <property type="protein sequence ID" value="NYE18044.1"/>
    <property type="molecule type" value="Genomic_DNA"/>
</dbReference>
<dbReference type="Proteomes" id="UP000576969">
    <property type="component" value="Unassembled WGS sequence"/>
</dbReference>
<evidence type="ECO:0000313" key="3">
    <source>
        <dbReference type="EMBL" id="NYE18044.1"/>
    </source>
</evidence>
<organism evidence="3 4">
    <name type="scientific">Microbacterium immunditiarum</name>
    <dbReference type="NCBI Taxonomy" id="337480"/>
    <lineage>
        <taxon>Bacteria</taxon>
        <taxon>Bacillati</taxon>
        <taxon>Actinomycetota</taxon>
        <taxon>Actinomycetes</taxon>
        <taxon>Micrococcales</taxon>
        <taxon>Microbacteriaceae</taxon>
        <taxon>Microbacterium</taxon>
    </lineage>
</organism>
<dbReference type="SUPFAM" id="SSF53850">
    <property type="entry name" value="Periplasmic binding protein-like II"/>
    <property type="match status" value="1"/>
</dbReference>
<dbReference type="PANTHER" id="PTHR43649">
    <property type="entry name" value="ARABINOSE-BINDING PROTEIN-RELATED"/>
    <property type="match status" value="1"/>
</dbReference>
<dbReference type="PANTHER" id="PTHR43649:SF29">
    <property type="entry name" value="OSMOPROTECTIVE COMPOUNDS-BINDING PROTEIN GGTB"/>
    <property type="match status" value="1"/>
</dbReference>
<evidence type="ECO:0000313" key="4">
    <source>
        <dbReference type="Proteomes" id="UP000576969"/>
    </source>
</evidence>
<gene>
    <name evidence="3" type="ORF">BJ991_000072</name>
</gene>
<evidence type="ECO:0000256" key="2">
    <source>
        <dbReference type="ARBA" id="ARBA00022448"/>
    </source>
</evidence>
<comment type="similarity">
    <text evidence="1">Belongs to the bacterial solute-binding protein 1 family.</text>
</comment>
<accession>A0A7Y9GKE4</accession>
<dbReference type="RefSeq" id="WP_343048569.1">
    <property type="nucleotide sequence ID" value="NZ_JACCBV010000001.1"/>
</dbReference>